<keyword evidence="7" id="KW-0597">Phosphoprotein</keyword>
<feature type="binding site" evidence="7">
    <location>
        <position position="158"/>
    </location>
    <ligand>
        <name>beta-D-fructose 1,6-bisphosphate</name>
        <dbReference type="ChEBI" id="CHEBI:32966"/>
        <note>allosteric activator</note>
    </ligand>
</feature>
<dbReference type="InterPro" id="IPR011304">
    <property type="entry name" value="L-lactate_DH"/>
</dbReference>
<dbReference type="EC" id="1.1.1.27" evidence="3 7"/>
<evidence type="ECO:0000313" key="13">
    <source>
        <dbReference type="Proteomes" id="UP000050514"/>
    </source>
</evidence>
<dbReference type="EMBL" id="LGHJ01000013">
    <property type="protein sequence ID" value="KPL75808.1"/>
    <property type="molecule type" value="Genomic_DNA"/>
</dbReference>
<organism evidence="12 13">
    <name type="scientific">Bellilinea caldifistulae</name>
    <dbReference type="NCBI Taxonomy" id="360411"/>
    <lineage>
        <taxon>Bacteria</taxon>
        <taxon>Bacillati</taxon>
        <taxon>Chloroflexota</taxon>
        <taxon>Anaerolineae</taxon>
        <taxon>Anaerolineales</taxon>
        <taxon>Anaerolineaceae</taxon>
        <taxon>Bellilinea</taxon>
    </lineage>
</organism>
<dbReference type="Proteomes" id="UP000050514">
    <property type="component" value="Unassembled WGS sequence"/>
</dbReference>
<feature type="binding site" evidence="7">
    <location>
        <position position="235"/>
    </location>
    <ligand>
        <name>substrate</name>
    </ligand>
</feature>
<dbReference type="Pfam" id="PF00056">
    <property type="entry name" value="Ldh_1_N"/>
    <property type="match status" value="1"/>
</dbReference>
<evidence type="ECO:0000256" key="8">
    <source>
        <dbReference type="PIRSR" id="PIRSR000102-1"/>
    </source>
</evidence>
<dbReference type="PRINTS" id="PR00086">
    <property type="entry name" value="LLDHDRGNASE"/>
</dbReference>
<dbReference type="InterPro" id="IPR015955">
    <property type="entry name" value="Lactate_DH/Glyco_Ohase_4_C"/>
</dbReference>
<dbReference type="InterPro" id="IPR001557">
    <property type="entry name" value="L-lactate/malate_DH"/>
</dbReference>
<evidence type="ECO:0000259" key="10">
    <source>
        <dbReference type="Pfam" id="PF00056"/>
    </source>
</evidence>
<feature type="binding site" evidence="7">
    <location>
        <begin position="125"/>
        <end position="128"/>
    </location>
    <ligand>
        <name>substrate</name>
    </ligand>
</feature>
<evidence type="ECO:0000256" key="3">
    <source>
        <dbReference type="ARBA" id="ARBA00012967"/>
    </source>
</evidence>
<evidence type="ECO:0000256" key="9">
    <source>
        <dbReference type="PIRSR" id="PIRSR000102-3"/>
    </source>
</evidence>
<dbReference type="STRING" id="360411.AC812_07435"/>
<dbReference type="PIRSF" id="PIRSF000102">
    <property type="entry name" value="Lac_mal_DH"/>
    <property type="match status" value="1"/>
</dbReference>
<feature type="binding site" evidence="7 9">
    <location>
        <position position="40"/>
    </location>
    <ligand>
        <name>NAD(+)</name>
        <dbReference type="ChEBI" id="CHEBI:57540"/>
    </ligand>
</feature>
<dbReference type="GO" id="GO:0006089">
    <property type="term" value="P:lactate metabolic process"/>
    <property type="evidence" value="ECO:0007669"/>
    <property type="project" value="TreeGrafter"/>
</dbReference>
<dbReference type="Gene3D" id="3.90.110.10">
    <property type="entry name" value="Lactate dehydrogenase/glycoside hydrolase, family 4, C-terminal"/>
    <property type="match status" value="1"/>
</dbReference>
<reference evidence="12 13" key="1">
    <citation type="submission" date="2015-07" db="EMBL/GenBank/DDBJ databases">
        <title>Draft genome of Bellilinea caldifistulae DSM 17877.</title>
        <authorList>
            <person name="Hemp J."/>
            <person name="Ward L.M."/>
            <person name="Pace L.A."/>
            <person name="Fischer W.W."/>
        </authorList>
    </citation>
    <scope>NUCLEOTIDE SEQUENCE [LARGE SCALE GENOMIC DNA]</scope>
    <source>
        <strain evidence="12 13">GOMI-1</strain>
    </source>
</reference>
<dbReference type="GO" id="GO:0004459">
    <property type="term" value="F:L-lactate dehydrogenase (NAD+) activity"/>
    <property type="evidence" value="ECO:0007669"/>
    <property type="project" value="UniProtKB-UniRule"/>
</dbReference>
<feature type="binding site" evidence="7">
    <location>
        <position position="93"/>
    </location>
    <ligand>
        <name>substrate</name>
    </ligand>
</feature>
<keyword evidence="7" id="KW-0963">Cytoplasm</keyword>
<comment type="activity regulation">
    <text evidence="7">Allosterically activated by fructose 1,6-bisphosphate (FBP).</text>
</comment>
<evidence type="ECO:0000256" key="1">
    <source>
        <dbReference type="ARBA" id="ARBA00004843"/>
    </source>
</evidence>
<dbReference type="CDD" id="cd05292">
    <property type="entry name" value="LDH_2"/>
    <property type="match status" value="1"/>
</dbReference>
<dbReference type="InterPro" id="IPR022383">
    <property type="entry name" value="Lactate/malate_DH_C"/>
</dbReference>
<keyword evidence="7" id="KW-0021">Allosteric enzyme</keyword>
<dbReference type="OrthoDB" id="9802969at2"/>
<dbReference type="GO" id="GO:0006096">
    <property type="term" value="P:glycolytic process"/>
    <property type="evidence" value="ECO:0007669"/>
    <property type="project" value="UniProtKB-UniRule"/>
</dbReference>
<feature type="binding site" evidence="7">
    <location>
        <begin position="123"/>
        <end position="125"/>
    </location>
    <ligand>
        <name>NAD(+)</name>
        <dbReference type="ChEBI" id="CHEBI:57540"/>
    </ligand>
</feature>
<feature type="domain" description="Lactate/malate dehydrogenase C-terminal" evidence="11">
    <location>
        <begin position="150"/>
        <end position="316"/>
    </location>
</feature>
<feature type="binding site" evidence="7">
    <location>
        <position position="87"/>
    </location>
    <ligand>
        <name>substrate</name>
    </ligand>
</feature>
<dbReference type="AlphaFoldDB" id="A0A0P6X3J7"/>
<feature type="binding site" evidence="7">
    <location>
        <position position="173"/>
    </location>
    <ligand>
        <name>beta-D-fructose 1,6-bisphosphate</name>
        <dbReference type="ChEBI" id="CHEBI:32966"/>
        <note>allosteric activator</note>
    </ligand>
</feature>
<feature type="binding site" evidence="9">
    <location>
        <begin position="15"/>
        <end position="20"/>
    </location>
    <ligand>
        <name>NAD(+)</name>
        <dbReference type="ChEBI" id="CHEBI:57540"/>
    </ligand>
</feature>
<dbReference type="SUPFAM" id="SSF51735">
    <property type="entry name" value="NAD(P)-binding Rossmann-fold domains"/>
    <property type="match status" value="1"/>
</dbReference>
<comment type="caution">
    <text evidence="7">Lacks conserved residue(s) required for the propagation of feature annotation.</text>
</comment>
<dbReference type="PROSITE" id="PS00064">
    <property type="entry name" value="L_LDH"/>
    <property type="match status" value="1"/>
</dbReference>
<feature type="binding site" evidence="9">
    <location>
        <position position="100"/>
    </location>
    <ligand>
        <name>NAD(+)</name>
        <dbReference type="ChEBI" id="CHEBI:57540"/>
    </ligand>
</feature>
<feature type="binding site" evidence="7">
    <location>
        <begin position="153"/>
        <end position="156"/>
    </location>
    <ligand>
        <name>substrate</name>
    </ligand>
</feature>
<evidence type="ECO:0000259" key="11">
    <source>
        <dbReference type="Pfam" id="PF02866"/>
    </source>
</evidence>
<comment type="subcellular location">
    <subcellularLocation>
        <location evidence="7">Cytoplasm</location>
    </subcellularLocation>
</comment>
<protein>
    <recommendedName>
        <fullName evidence="3 7">L-lactate dehydrogenase</fullName>
        <shortName evidence="7">L-LDH</shortName>
        <ecNumber evidence="3 7">1.1.1.27</ecNumber>
    </recommendedName>
</protein>
<sequence length="319" mass="34863">MTHVFKKPTRVAIVGAGNVGATFAYSLLISGLASEIVLIDANHAKAEGEAMDLNHAMPLGRPARIWAGSYEDTAGAVITVITAGSAQRPGETRLDLVQRNTEIFKQIIPKIVENNPNGILLIATNPVDILTYVAFKISGFRRNHVIGSGTVLDTARFRYLLSQHFDVDPRSVHAHIIGEHGDSEVPVWSLANIAGMRLPQYCAVNELGCADETLNTIFEQTRDAAYHIIERKGATYYGIASGLVRICEAIIRDQGTVLSVSSYIDEPYYGIEDVCLSLPTIVDLDGVERIIRLDLNEEEVIGLQKSANLLKNIISQLKI</sequence>
<evidence type="ECO:0000313" key="12">
    <source>
        <dbReference type="EMBL" id="KPL75808.1"/>
    </source>
</evidence>
<dbReference type="PANTHER" id="PTHR43128">
    <property type="entry name" value="L-2-HYDROXYCARBOXYLATE DEHYDROGENASE (NAD(P)(+))"/>
    <property type="match status" value="1"/>
</dbReference>
<comment type="function">
    <text evidence="7">Catalyzes the conversion of lactate to pyruvate.</text>
</comment>
<feature type="active site" description="Proton acceptor" evidence="7 8">
    <location>
        <position position="180"/>
    </location>
</feature>
<dbReference type="GO" id="GO:0005737">
    <property type="term" value="C:cytoplasm"/>
    <property type="evidence" value="ECO:0007669"/>
    <property type="project" value="UniProtKB-SubCell"/>
</dbReference>
<dbReference type="RefSeq" id="WP_061918080.1">
    <property type="nucleotide sequence ID" value="NZ_DF967971.1"/>
</dbReference>
<feature type="binding site" evidence="7">
    <location>
        <position position="148"/>
    </location>
    <ligand>
        <name>NAD(+)</name>
        <dbReference type="ChEBI" id="CHEBI:57540"/>
    </ligand>
</feature>
<dbReference type="FunFam" id="3.40.50.720:FF:000018">
    <property type="entry name" value="Malate dehydrogenase"/>
    <property type="match status" value="1"/>
</dbReference>
<gene>
    <name evidence="7" type="primary">ldh</name>
    <name evidence="12" type="ORF">AC812_07435</name>
</gene>
<dbReference type="UniPathway" id="UPA00554">
    <property type="reaction ID" value="UER00611"/>
</dbReference>
<dbReference type="NCBIfam" id="NF000824">
    <property type="entry name" value="PRK00066.1"/>
    <property type="match status" value="1"/>
</dbReference>
<accession>A0A0P6X3J7</accession>
<comment type="similarity">
    <text evidence="2 7">Belongs to the LDH/MDH superfamily. LDH family.</text>
</comment>
<dbReference type="PANTHER" id="PTHR43128:SF16">
    <property type="entry name" value="L-LACTATE DEHYDROGENASE"/>
    <property type="match status" value="1"/>
</dbReference>
<evidence type="ECO:0000256" key="2">
    <source>
        <dbReference type="ARBA" id="ARBA00006054"/>
    </source>
</evidence>
<dbReference type="InterPro" id="IPR036291">
    <property type="entry name" value="NAD(P)-bd_dom_sf"/>
</dbReference>
<comment type="caution">
    <text evidence="12">The sequence shown here is derived from an EMBL/GenBank/DDBJ whole genome shotgun (WGS) entry which is preliminary data.</text>
</comment>
<keyword evidence="4 7" id="KW-0560">Oxidoreductase</keyword>
<dbReference type="NCBIfam" id="TIGR01771">
    <property type="entry name" value="L-LDH-NAD"/>
    <property type="match status" value="1"/>
</dbReference>
<comment type="catalytic activity">
    <reaction evidence="6 7">
        <text>(S)-lactate + NAD(+) = pyruvate + NADH + H(+)</text>
        <dbReference type="Rhea" id="RHEA:23444"/>
        <dbReference type="ChEBI" id="CHEBI:15361"/>
        <dbReference type="ChEBI" id="CHEBI:15378"/>
        <dbReference type="ChEBI" id="CHEBI:16651"/>
        <dbReference type="ChEBI" id="CHEBI:57540"/>
        <dbReference type="ChEBI" id="CHEBI:57945"/>
        <dbReference type="EC" id="1.1.1.27"/>
    </reaction>
</comment>
<dbReference type="Gene3D" id="3.40.50.720">
    <property type="entry name" value="NAD(P)-binding Rossmann-like Domain"/>
    <property type="match status" value="1"/>
</dbReference>
<dbReference type="HAMAP" id="MF_00488">
    <property type="entry name" value="Lactate_dehydrog"/>
    <property type="match status" value="1"/>
</dbReference>
<proteinExistence type="inferred from homology"/>
<dbReference type="Pfam" id="PF02866">
    <property type="entry name" value="Ldh_1_C"/>
    <property type="match status" value="1"/>
</dbReference>
<name>A0A0P6X3J7_9CHLR</name>
<keyword evidence="13" id="KW-1185">Reference proteome</keyword>
<comment type="subunit">
    <text evidence="7">Homotetramer.</text>
</comment>
<evidence type="ECO:0000256" key="4">
    <source>
        <dbReference type="ARBA" id="ARBA00023002"/>
    </source>
</evidence>
<feature type="domain" description="Lactate/malate dehydrogenase N-terminal" evidence="10">
    <location>
        <begin position="9"/>
        <end position="147"/>
    </location>
</feature>
<feature type="modified residue" description="Phosphotyrosine" evidence="7">
    <location>
        <position position="226"/>
    </location>
</feature>
<feature type="binding site" evidence="7">
    <location>
        <position position="19"/>
    </location>
    <ligand>
        <name>NAD(+)</name>
        <dbReference type="ChEBI" id="CHEBI:57540"/>
    </ligand>
</feature>
<dbReference type="SUPFAM" id="SSF56327">
    <property type="entry name" value="LDH C-terminal domain-like"/>
    <property type="match status" value="1"/>
</dbReference>
<comment type="pathway">
    <text evidence="1 7">Fermentation; pyruvate fermentation to lactate; (S)-lactate from pyruvate: step 1/1.</text>
</comment>
<dbReference type="PATRIC" id="fig|360411.5.peg.3053"/>
<evidence type="ECO:0000256" key="7">
    <source>
        <dbReference type="HAMAP-Rule" id="MF_00488"/>
    </source>
</evidence>
<keyword evidence="5 7" id="KW-0520">NAD</keyword>
<dbReference type="InterPro" id="IPR018177">
    <property type="entry name" value="L-lactate_DH_AS"/>
</dbReference>
<dbReference type="InterPro" id="IPR001236">
    <property type="entry name" value="Lactate/malate_DH_N"/>
</dbReference>
<evidence type="ECO:0000256" key="5">
    <source>
        <dbReference type="ARBA" id="ARBA00023027"/>
    </source>
</evidence>
<dbReference type="NCBIfam" id="NF004863">
    <property type="entry name" value="PRK06223.1"/>
    <property type="match status" value="1"/>
</dbReference>
<feature type="binding site" evidence="7">
    <location>
        <position position="70"/>
    </location>
    <ligand>
        <name>NAD(+)</name>
        <dbReference type="ChEBI" id="CHEBI:57540"/>
    </ligand>
</feature>
<feature type="binding site" evidence="7">
    <location>
        <position position="45"/>
    </location>
    <ligand>
        <name>NAD(+)</name>
        <dbReference type="ChEBI" id="CHEBI:57540"/>
    </ligand>
</feature>
<evidence type="ECO:0000256" key="6">
    <source>
        <dbReference type="ARBA" id="ARBA00049258"/>
    </source>
</evidence>